<proteinExistence type="predicted"/>
<accession>H6L244</accession>
<dbReference type="AlphaFoldDB" id="H6L244"/>
<evidence type="ECO:0000313" key="2">
    <source>
        <dbReference type="Proteomes" id="UP000007519"/>
    </source>
</evidence>
<sequence length="61" mass="6322">MIFIWGLPPAAGATLQGSQVCSALRKIRFAHFAGSAASPPPFASLGRLAFGHSCRLKPAAN</sequence>
<keyword evidence="2" id="KW-1185">Reference proteome</keyword>
<dbReference type="EMBL" id="CP002831">
    <property type="protein sequence ID" value="AFC23581.1"/>
    <property type="molecule type" value="Genomic_DNA"/>
</dbReference>
<organism evidence="1 2">
    <name type="scientific">Saprospira grandis (strain Lewin)</name>
    <dbReference type="NCBI Taxonomy" id="984262"/>
    <lineage>
        <taxon>Bacteria</taxon>
        <taxon>Pseudomonadati</taxon>
        <taxon>Bacteroidota</taxon>
        <taxon>Saprospiria</taxon>
        <taxon>Saprospirales</taxon>
        <taxon>Saprospiraceae</taxon>
        <taxon>Saprospira</taxon>
    </lineage>
</organism>
<name>H6L244_SAPGL</name>
<dbReference type="Proteomes" id="UP000007519">
    <property type="component" value="Chromosome"/>
</dbReference>
<reference evidence="1 2" key="1">
    <citation type="journal article" date="2012" name="Stand. Genomic Sci.">
        <title>Complete genome sequencing and analysis of Saprospira grandis str. Lewin, a predatory marine bacterium.</title>
        <authorList>
            <person name="Saw J.H."/>
            <person name="Yuryev A."/>
            <person name="Kanbe M."/>
            <person name="Hou S."/>
            <person name="Young A.G."/>
            <person name="Aizawa S."/>
            <person name="Alam M."/>
        </authorList>
    </citation>
    <scope>NUCLEOTIDE SEQUENCE [LARGE SCALE GENOMIC DNA]</scope>
    <source>
        <strain evidence="1 2">Lewin</strain>
    </source>
</reference>
<dbReference type="HOGENOM" id="CLU_199827_0_0_10"/>
<dbReference type="STRING" id="984262.SGRA_0844"/>
<evidence type="ECO:0000313" key="1">
    <source>
        <dbReference type="EMBL" id="AFC23581.1"/>
    </source>
</evidence>
<protein>
    <submittedName>
        <fullName evidence="1">Uncharacterized protein</fullName>
    </submittedName>
</protein>
<gene>
    <name evidence="1" type="ordered locus">SGRA_0844</name>
</gene>
<dbReference type="KEGG" id="sgn:SGRA_0844"/>